<sequence length="62" mass="7226">MLGFRQFQLSVISYQLSVISYQLLVISYQLSVISSLFTVYCLLTTEKTPTPPHLFNRIENQR</sequence>
<dbReference type="EMBL" id="QQWC01000001">
    <property type="protein sequence ID" value="REJ45079.1"/>
    <property type="molecule type" value="Genomic_DNA"/>
</dbReference>
<protein>
    <recommendedName>
        <fullName evidence="3">Alpha/beta hydrolase</fullName>
    </recommendedName>
</protein>
<proteinExistence type="predicted"/>
<gene>
    <name evidence="1" type="ORF">DWQ54_04330</name>
</gene>
<comment type="caution">
    <text evidence="1">The sequence shown here is derived from an EMBL/GenBank/DDBJ whole genome shotgun (WGS) entry which is preliminary data.</text>
</comment>
<evidence type="ECO:0000313" key="1">
    <source>
        <dbReference type="EMBL" id="REJ45079.1"/>
    </source>
</evidence>
<reference evidence="1 2" key="1">
    <citation type="submission" date="2017-10" db="EMBL/GenBank/DDBJ databases">
        <title>A large-scale comparative metagenomic study reveals the eutrophication-driven functional interactions in six Microcystis-epibionts communities.</title>
        <authorList>
            <person name="Li Q."/>
            <person name="Lin F."/>
        </authorList>
    </citation>
    <scope>NUCLEOTIDE SEQUENCE [LARGE SCALE GENOMIC DNA]</scope>
    <source>
        <strain evidence="1">TF09</strain>
    </source>
</reference>
<evidence type="ECO:0008006" key="3">
    <source>
        <dbReference type="Google" id="ProtNLM"/>
    </source>
</evidence>
<name>A0A3E0LC36_9CHRO</name>
<organism evidence="1 2">
    <name type="scientific">Microcystis flos-aquae TF09</name>
    <dbReference type="NCBI Taxonomy" id="2060473"/>
    <lineage>
        <taxon>Bacteria</taxon>
        <taxon>Bacillati</taxon>
        <taxon>Cyanobacteriota</taxon>
        <taxon>Cyanophyceae</taxon>
        <taxon>Oscillatoriophycideae</taxon>
        <taxon>Chroococcales</taxon>
        <taxon>Microcystaceae</taxon>
        <taxon>Microcystis</taxon>
    </lineage>
</organism>
<dbReference type="Proteomes" id="UP000256873">
    <property type="component" value="Unassembled WGS sequence"/>
</dbReference>
<dbReference type="AlphaFoldDB" id="A0A3E0LC36"/>
<evidence type="ECO:0000313" key="2">
    <source>
        <dbReference type="Proteomes" id="UP000256873"/>
    </source>
</evidence>
<accession>A0A3E0LC36</accession>